<name>D1B136_SULD5</name>
<reference evidence="1 2" key="2">
    <citation type="journal article" date="2010" name="Stand. Genomic Sci.">
        <title>Complete genome sequence of Sulfurospirillum deleyianum type strain (5175).</title>
        <authorList>
            <person name="Sikorski J."/>
            <person name="Lapidus A."/>
            <person name="Copeland A."/>
            <person name="Glavina Del Rio T."/>
            <person name="Nolan M."/>
            <person name="Lucas S."/>
            <person name="Chen F."/>
            <person name="Tice H."/>
            <person name="Cheng J.F."/>
            <person name="Saunders E."/>
            <person name="Bruce D."/>
            <person name="Goodwin L."/>
            <person name="Pitluck S."/>
            <person name="Ovchinnikova G."/>
            <person name="Pati A."/>
            <person name="Ivanova N."/>
            <person name="Mavromatis K."/>
            <person name="Chen A."/>
            <person name="Palaniappan K."/>
            <person name="Chain P."/>
            <person name="Land M."/>
            <person name="Hauser L."/>
            <person name="Chang Y.J."/>
            <person name="Jeffries C.D."/>
            <person name="Brettin T."/>
            <person name="Detter J.C."/>
            <person name="Han C."/>
            <person name="Rohde M."/>
            <person name="Lang E."/>
            <person name="Spring S."/>
            <person name="Goker M."/>
            <person name="Bristow J."/>
            <person name="Eisen J.A."/>
            <person name="Markowitz V."/>
            <person name="Hugenholtz P."/>
            <person name="Kyrpides N.C."/>
            <person name="Klenk H.P."/>
        </authorList>
    </citation>
    <scope>NUCLEOTIDE SEQUENCE [LARGE SCALE GENOMIC DNA]</scope>
    <source>
        <strain evidence="2">ATCC 51133 / DSM 6946 / 5175</strain>
    </source>
</reference>
<dbReference type="RefSeq" id="WP_012856570.1">
    <property type="nucleotide sequence ID" value="NC_013512.1"/>
</dbReference>
<evidence type="ECO:0008006" key="3">
    <source>
        <dbReference type="Google" id="ProtNLM"/>
    </source>
</evidence>
<evidence type="ECO:0000313" key="1">
    <source>
        <dbReference type="EMBL" id="ACZ11806.1"/>
    </source>
</evidence>
<evidence type="ECO:0000313" key="2">
    <source>
        <dbReference type="Proteomes" id="UP000002222"/>
    </source>
</evidence>
<sequence>MIDSPINKEESIAILDEYKTKLTQEQYRSIERAIGHLSIEGMFPNRVEIVRSVRTVTGEITREQEMAEILGTRVA</sequence>
<proteinExistence type="predicted"/>
<dbReference type="HOGENOM" id="CLU_2669711_0_0_7"/>
<dbReference type="Proteomes" id="UP000002222">
    <property type="component" value="Chromosome"/>
</dbReference>
<dbReference type="OrthoDB" id="5326231at2"/>
<dbReference type="AlphaFoldDB" id="D1B136"/>
<reference evidence="2" key="1">
    <citation type="submission" date="2009-11" db="EMBL/GenBank/DDBJ databases">
        <title>The complete genome of Sulfurospirillum deleyianum DSM 6946.</title>
        <authorList>
            <consortium name="US DOE Joint Genome Institute (JGI-PGF)"/>
            <person name="Lucas S."/>
            <person name="Copeland A."/>
            <person name="Lapidus A."/>
            <person name="Glavina del Rio T."/>
            <person name="Dalin E."/>
            <person name="Tice H."/>
            <person name="Bruce D."/>
            <person name="Goodwin L."/>
            <person name="Pitluck S."/>
            <person name="Kyrpides N."/>
            <person name="Mavromatis K."/>
            <person name="Ivanova N."/>
            <person name="Ovchinnikova G."/>
            <person name="Munk A.C."/>
            <person name="Lu M."/>
            <person name="Brettin T."/>
            <person name="Detter J.C."/>
            <person name="Han C."/>
            <person name="Tapia R."/>
            <person name="Larimer F."/>
            <person name="Land M."/>
            <person name="Hauser L."/>
            <person name="Markowitz V."/>
            <person name="Cheng J.F."/>
            <person name="Hugenholtz P."/>
            <person name="Woyke T."/>
            <person name="Wu D."/>
            <person name="Aumann P."/>
            <person name="Schneider S."/>
            <person name="Lang E."/>
            <person name="Spring S."/>
            <person name="Klenk H.P."/>
            <person name="Eisen J.A."/>
        </authorList>
    </citation>
    <scope>NUCLEOTIDE SEQUENCE [LARGE SCALE GENOMIC DNA]</scope>
    <source>
        <strain evidence="2">ATCC 51133 / DSM 6946 / 5175</strain>
    </source>
</reference>
<protein>
    <recommendedName>
        <fullName evidence="3">Antitoxin VbhA domain-containing protein</fullName>
    </recommendedName>
</protein>
<accession>D1B136</accession>
<dbReference type="EMBL" id="CP001816">
    <property type="protein sequence ID" value="ACZ11806.1"/>
    <property type="molecule type" value="Genomic_DNA"/>
</dbReference>
<organism evidence="1 2">
    <name type="scientific">Sulfurospirillum deleyianum (strain ATCC 51133 / DSM 6946 / 5175)</name>
    <dbReference type="NCBI Taxonomy" id="525898"/>
    <lineage>
        <taxon>Bacteria</taxon>
        <taxon>Pseudomonadati</taxon>
        <taxon>Campylobacterota</taxon>
        <taxon>Epsilonproteobacteria</taxon>
        <taxon>Campylobacterales</taxon>
        <taxon>Sulfurospirillaceae</taxon>
        <taxon>Sulfurospirillum</taxon>
    </lineage>
</organism>
<dbReference type="KEGG" id="sdl:Sdel_0773"/>
<keyword evidence="2" id="KW-1185">Reference proteome</keyword>
<gene>
    <name evidence="1" type="ordered locus">Sdel_0773</name>
</gene>